<dbReference type="OrthoDB" id="2396850at2759"/>
<proteinExistence type="predicted"/>
<dbReference type="STRING" id="1348612.A0A397I3J3"/>
<evidence type="ECO:0000313" key="1">
    <source>
        <dbReference type="EMBL" id="RHZ68376.1"/>
    </source>
</evidence>
<keyword evidence="2" id="KW-1185">Reference proteome</keyword>
<accession>A0A397I3J3</accession>
<protein>
    <submittedName>
        <fullName evidence="1">Uncharacterized protein</fullName>
    </submittedName>
</protein>
<dbReference type="PANTHER" id="PTHR46954">
    <property type="entry name" value="C2H2-TYPE DOMAIN-CONTAINING PROTEIN"/>
    <property type="match status" value="1"/>
</dbReference>
<reference evidence="1 2" key="1">
    <citation type="submission" date="2018-08" db="EMBL/GenBank/DDBJ databases">
        <title>Genome and evolution of the arbuscular mycorrhizal fungus Diversispora epigaea (formerly Glomus versiforme) and its bacterial endosymbionts.</title>
        <authorList>
            <person name="Sun X."/>
            <person name="Fei Z."/>
            <person name="Harrison M."/>
        </authorList>
    </citation>
    <scope>NUCLEOTIDE SEQUENCE [LARGE SCALE GENOMIC DNA]</scope>
    <source>
        <strain evidence="1 2">IT104</strain>
    </source>
</reference>
<evidence type="ECO:0000313" key="2">
    <source>
        <dbReference type="Proteomes" id="UP000266861"/>
    </source>
</evidence>
<dbReference type="Proteomes" id="UP000266861">
    <property type="component" value="Unassembled WGS sequence"/>
</dbReference>
<sequence length="311" mass="35698">MASLSAKLAGITLPVNKFRSHLNSQEIVVDEELARQNFEYLGKKLCDIWKRDNIHGKPVNVEYIDQERHPFNESEPLISAPDAAIFLDDNNEFLLPIMKRKDGHFTNPIHTLQRRNQNTPKSTQKQTETEIDCVFIRPNLNYNVAEDLIPRRNSWPEVEQIFREVQSDEKQIYCSCHCPFLLSTTVVIFVINHCCVAFVLGCVAAVVTMNIDSPEAEELTFNQKRDLLFNSSERKEGVPSNKHRKTKIQAIKNYRPPAILNAVKEYASEKMDLGTNIKELRLKEVTNIKYKVRGAFDAHLIETKLVNGADF</sequence>
<organism evidence="1 2">
    <name type="scientific">Diversispora epigaea</name>
    <dbReference type="NCBI Taxonomy" id="1348612"/>
    <lineage>
        <taxon>Eukaryota</taxon>
        <taxon>Fungi</taxon>
        <taxon>Fungi incertae sedis</taxon>
        <taxon>Mucoromycota</taxon>
        <taxon>Glomeromycotina</taxon>
        <taxon>Glomeromycetes</taxon>
        <taxon>Diversisporales</taxon>
        <taxon>Diversisporaceae</taxon>
        <taxon>Diversispora</taxon>
    </lineage>
</organism>
<name>A0A397I3J3_9GLOM</name>
<dbReference type="AlphaFoldDB" id="A0A397I3J3"/>
<gene>
    <name evidence="1" type="ORF">Glove_295g15</name>
</gene>
<comment type="caution">
    <text evidence="1">The sequence shown here is derived from an EMBL/GenBank/DDBJ whole genome shotgun (WGS) entry which is preliminary data.</text>
</comment>
<dbReference type="EMBL" id="PQFF01000269">
    <property type="protein sequence ID" value="RHZ68376.1"/>
    <property type="molecule type" value="Genomic_DNA"/>
</dbReference>
<dbReference type="PANTHER" id="PTHR46954:SF1">
    <property type="entry name" value="C2H2-TYPE DOMAIN-CONTAINING PROTEIN"/>
    <property type="match status" value="1"/>
</dbReference>